<dbReference type="InterPro" id="IPR032710">
    <property type="entry name" value="NTF2-like_dom_sf"/>
</dbReference>
<dbReference type="Pfam" id="PF05223">
    <property type="entry name" value="MecA_N"/>
    <property type="match status" value="1"/>
</dbReference>
<evidence type="ECO:0000259" key="2">
    <source>
        <dbReference type="Pfam" id="PF05223"/>
    </source>
</evidence>
<dbReference type="InterPro" id="IPR007887">
    <property type="entry name" value="MecA_N"/>
</dbReference>
<dbReference type="Proteomes" id="UP000011765">
    <property type="component" value="Chromosome"/>
</dbReference>
<evidence type="ECO:0000256" key="1">
    <source>
        <dbReference type="SAM" id="SignalP"/>
    </source>
</evidence>
<dbReference type="HOGENOM" id="CLU_1659902_0_0_9"/>
<dbReference type="AlphaFoldDB" id="M1E5L3"/>
<organism evidence="3 4">
    <name type="scientific">Thermodesulfobium narugense DSM 14796</name>
    <dbReference type="NCBI Taxonomy" id="747365"/>
    <lineage>
        <taxon>Bacteria</taxon>
        <taxon>Pseudomonadati</taxon>
        <taxon>Thermodesulfobiota</taxon>
        <taxon>Thermodesulfobiia</taxon>
        <taxon>Thermodesulfobiales</taxon>
        <taxon>Thermodesulfobiaceae</taxon>
        <taxon>Thermodesulfobium</taxon>
    </lineage>
</organism>
<dbReference type="Gene3D" id="3.10.450.100">
    <property type="entry name" value="NTF2-like, domain 1"/>
    <property type="match status" value="1"/>
</dbReference>
<dbReference type="GO" id="GO:0046677">
    <property type="term" value="P:response to antibiotic"/>
    <property type="evidence" value="ECO:0007669"/>
    <property type="project" value="InterPro"/>
</dbReference>
<dbReference type="RefSeq" id="WP_013756053.1">
    <property type="nucleotide sequence ID" value="NC_015499.1"/>
</dbReference>
<reference evidence="3 4" key="1">
    <citation type="submission" date="2011-04" db="EMBL/GenBank/DDBJ databases">
        <title>The complete genome of Thermodesulfobium narugense DSM 14796.</title>
        <authorList>
            <consortium name="US DOE Joint Genome Institute (JGI-PGF)"/>
            <person name="Lucas S."/>
            <person name="Han J."/>
            <person name="Lapidus A."/>
            <person name="Bruce D."/>
            <person name="Goodwin L."/>
            <person name="Pitluck S."/>
            <person name="Peters L."/>
            <person name="Kyrpides N."/>
            <person name="Mavromatis K."/>
            <person name="Pagani I."/>
            <person name="Ivanova N."/>
            <person name="Ovchinnikova G."/>
            <person name="Zhang X."/>
            <person name="Saunders L."/>
            <person name="Detter J.C."/>
            <person name="Tapia R."/>
            <person name="Han C."/>
            <person name="Land M."/>
            <person name="Hauser L."/>
            <person name="Markowitz V."/>
            <person name="Cheng J.-F."/>
            <person name="Hugenholtz P."/>
            <person name="Woyke T."/>
            <person name="Wu D."/>
            <person name="Spring S."/>
            <person name="Schroeder M."/>
            <person name="Brambilla E."/>
            <person name="Klenk H.-P."/>
            <person name="Eisen J.A."/>
        </authorList>
    </citation>
    <scope>NUCLEOTIDE SEQUENCE [LARGE SCALE GENOMIC DNA]</scope>
    <source>
        <strain evidence="3 4">DSM 14796</strain>
    </source>
</reference>
<evidence type="ECO:0000313" key="3">
    <source>
        <dbReference type="EMBL" id="AEE14326.1"/>
    </source>
</evidence>
<dbReference type="EMBL" id="CP002690">
    <property type="protein sequence ID" value="AEE14326.1"/>
    <property type="molecule type" value="Genomic_DNA"/>
</dbReference>
<keyword evidence="1" id="KW-0732">Signal</keyword>
<feature type="signal peptide" evidence="1">
    <location>
        <begin position="1"/>
        <end position="24"/>
    </location>
</feature>
<feature type="domain" description="NTF2-like N-terminal transpeptidase" evidence="2">
    <location>
        <begin position="42"/>
        <end position="141"/>
    </location>
</feature>
<accession>M1E5L3</accession>
<feature type="chain" id="PRO_5004013937" description="NTF2-like N-terminal transpeptidase domain-containing protein" evidence="1">
    <location>
        <begin position="25"/>
        <end position="159"/>
    </location>
</feature>
<evidence type="ECO:0000313" key="4">
    <source>
        <dbReference type="Proteomes" id="UP000011765"/>
    </source>
</evidence>
<name>M1E5L3_9BACT</name>
<dbReference type="OrthoDB" id="2378949at2"/>
<sequence length="159" mass="17993">MKKLILFLLVVLSVILLFQSSSFAGPESNPSLEGTVIFTHGTATDALKDYFSDWMKGDYDKMYQYLLKGDKKIISKDTFVNEFKKAEAGGLRLESFKLSKAVFKTARGYAEINAKITFTENNQKFDIVKTITMYVEDNEWRLSSIPIYFPGSPGSMLPD</sequence>
<gene>
    <name evidence="3" type="ORF">Thena_0691</name>
</gene>
<proteinExistence type="predicted"/>
<dbReference type="STRING" id="747365.Thena_0691"/>
<dbReference type="KEGG" id="tnr:Thena_0691"/>
<keyword evidence="4" id="KW-1185">Reference proteome</keyword>
<dbReference type="SUPFAM" id="SSF54427">
    <property type="entry name" value="NTF2-like"/>
    <property type="match status" value="1"/>
</dbReference>
<protein>
    <recommendedName>
        <fullName evidence="2">NTF2-like N-terminal transpeptidase domain-containing protein</fullName>
    </recommendedName>
</protein>